<comment type="caution">
    <text evidence="1">The sequence shown here is derived from an EMBL/GenBank/DDBJ whole genome shotgun (WGS) entry which is preliminary data.</text>
</comment>
<dbReference type="GO" id="GO:0016788">
    <property type="term" value="F:hydrolase activity, acting on ester bonds"/>
    <property type="evidence" value="ECO:0007669"/>
    <property type="project" value="UniProtKB-ARBA"/>
</dbReference>
<reference evidence="1 2" key="1">
    <citation type="submission" date="2019-04" db="EMBL/GenBank/DDBJ databases">
        <title>Pedobacter sp. AR-2-6 sp. nov., isolated from Arctic soil.</title>
        <authorList>
            <person name="Dahal R.H."/>
            <person name="Kim D.-U."/>
        </authorList>
    </citation>
    <scope>NUCLEOTIDE SEQUENCE [LARGE SCALE GENOMIC DNA]</scope>
    <source>
        <strain evidence="1 2">AR-2-6</strain>
    </source>
</reference>
<dbReference type="InterPro" id="IPR036514">
    <property type="entry name" value="SGNH_hydro_sf"/>
</dbReference>
<keyword evidence="2" id="KW-1185">Reference proteome</keyword>
<name>A0A4U1C3E9_9SPHI</name>
<dbReference type="Gene3D" id="3.40.50.1110">
    <property type="entry name" value="SGNH hydrolase"/>
    <property type="match status" value="1"/>
</dbReference>
<sequence length="302" mass="34975">MRKFLIRLIIIIGIVFILDRTMGLVIKILYNTATTTDEYKLNFTTNQMDAPIIFMGSSRCHHHYVPDVLEDTLQTKVYNAGLWGMRNIYFQYGLLSNILERYTPKTIFLEIHPIDFLKTPYSDLTSVSNLSPFVNRSSGCDEVLKKGKYYYKDILSHTYRYNSLFPNLILGNLFTRTNLENEGLKPLYGEIDKSKGKIAPEKFNFPVDQNRVKYLQAFINKCKDKNIKLVLLFSPMYAVDSVDFLTIPTILAKKNNIDFLNYYNLPGITGKEEYFYDFGHLNEAGARKYSSLIAGELKKYTN</sequence>
<protein>
    <recommendedName>
        <fullName evidence="3">SGNH/GDSL hydrolase family protein</fullName>
    </recommendedName>
</protein>
<gene>
    <name evidence="1" type="ORF">FA045_12180</name>
</gene>
<proteinExistence type="predicted"/>
<dbReference type="Proteomes" id="UP000310477">
    <property type="component" value="Unassembled WGS sequence"/>
</dbReference>
<dbReference type="OrthoDB" id="869432at2"/>
<dbReference type="SUPFAM" id="SSF52266">
    <property type="entry name" value="SGNH hydrolase"/>
    <property type="match status" value="1"/>
</dbReference>
<organism evidence="1 2">
    <name type="scientific">Pedobacter cryotolerans</name>
    <dbReference type="NCBI Taxonomy" id="2571270"/>
    <lineage>
        <taxon>Bacteria</taxon>
        <taxon>Pseudomonadati</taxon>
        <taxon>Bacteroidota</taxon>
        <taxon>Sphingobacteriia</taxon>
        <taxon>Sphingobacteriales</taxon>
        <taxon>Sphingobacteriaceae</taxon>
        <taxon>Pedobacter</taxon>
    </lineage>
</organism>
<evidence type="ECO:0000313" key="2">
    <source>
        <dbReference type="Proteomes" id="UP000310477"/>
    </source>
</evidence>
<dbReference type="RefSeq" id="WP_136877351.1">
    <property type="nucleotide sequence ID" value="NZ_SWBO01000006.1"/>
</dbReference>
<evidence type="ECO:0008006" key="3">
    <source>
        <dbReference type="Google" id="ProtNLM"/>
    </source>
</evidence>
<dbReference type="EMBL" id="SWBO01000006">
    <property type="protein sequence ID" value="TKB99658.1"/>
    <property type="molecule type" value="Genomic_DNA"/>
</dbReference>
<accession>A0A4U1C3E9</accession>
<dbReference type="AlphaFoldDB" id="A0A4U1C3E9"/>
<evidence type="ECO:0000313" key="1">
    <source>
        <dbReference type="EMBL" id="TKB99658.1"/>
    </source>
</evidence>